<evidence type="ECO:0000313" key="1">
    <source>
        <dbReference type="EMBL" id="GAI67218.1"/>
    </source>
</evidence>
<gene>
    <name evidence="1" type="ORF">S12H4_11028</name>
</gene>
<reference evidence="1" key="1">
    <citation type="journal article" date="2014" name="Front. Microbiol.">
        <title>High frequency of phylogenetically diverse reductive dehalogenase-homologous genes in deep subseafloor sedimentary metagenomes.</title>
        <authorList>
            <person name="Kawai M."/>
            <person name="Futagami T."/>
            <person name="Toyoda A."/>
            <person name="Takaki Y."/>
            <person name="Nishi S."/>
            <person name="Hori S."/>
            <person name="Arai W."/>
            <person name="Tsubouchi T."/>
            <person name="Morono Y."/>
            <person name="Uchiyama I."/>
            <person name="Ito T."/>
            <person name="Fujiyama A."/>
            <person name="Inagaki F."/>
            <person name="Takami H."/>
        </authorList>
    </citation>
    <scope>NUCLEOTIDE SEQUENCE</scope>
    <source>
        <strain evidence="1">Expedition CK06-06</strain>
    </source>
</reference>
<protein>
    <submittedName>
        <fullName evidence="1">Uncharacterized protein</fullName>
    </submittedName>
</protein>
<feature type="non-terminal residue" evidence="1">
    <location>
        <position position="1"/>
    </location>
</feature>
<name>X1QG66_9ZZZZ</name>
<proteinExistence type="predicted"/>
<sequence>PIPTSTTILTADLLPHFTRYFSAYLDPNVIAIKIVQLPGICYLEIIRQSKPDEPPITSREQIPLDGLVEPDQPTLDDLRANEAHLKSCDAYDWIMISDLFPEETAYKIADEWERPGGKLEQAKEIGDDVF</sequence>
<organism evidence="1">
    <name type="scientific">marine sediment metagenome</name>
    <dbReference type="NCBI Taxonomy" id="412755"/>
    <lineage>
        <taxon>unclassified sequences</taxon>
        <taxon>metagenomes</taxon>
        <taxon>ecological metagenomes</taxon>
    </lineage>
</organism>
<comment type="caution">
    <text evidence="1">The sequence shown here is derived from an EMBL/GenBank/DDBJ whole genome shotgun (WGS) entry which is preliminary data.</text>
</comment>
<accession>X1QG66</accession>
<dbReference type="AlphaFoldDB" id="X1QG66"/>
<dbReference type="EMBL" id="BARW01004857">
    <property type="protein sequence ID" value="GAI67218.1"/>
    <property type="molecule type" value="Genomic_DNA"/>
</dbReference>